<name>A0ABQ6A922_9PROT</name>
<feature type="domain" description="Alpha/beta hydrolase" evidence="1">
    <location>
        <begin position="15"/>
        <end position="456"/>
    </location>
</feature>
<protein>
    <recommendedName>
        <fullName evidence="1">Alpha/beta hydrolase domain-containing protein</fullName>
    </recommendedName>
</protein>
<organism evidence="2 3">
    <name type="scientific">Acidocella aquatica</name>
    <dbReference type="NCBI Taxonomy" id="1922313"/>
    <lineage>
        <taxon>Bacteria</taxon>
        <taxon>Pseudomonadati</taxon>
        <taxon>Pseudomonadota</taxon>
        <taxon>Alphaproteobacteria</taxon>
        <taxon>Acetobacterales</taxon>
        <taxon>Acidocellaceae</taxon>
        <taxon>Acidocella</taxon>
    </lineage>
</organism>
<dbReference type="Pfam" id="PF20091">
    <property type="entry name" value="Abhydrolase_10"/>
    <property type="match status" value="1"/>
</dbReference>
<keyword evidence="3" id="KW-1185">Reference proteome</keyword>
<proteinExistence type="predicted"/>
<reference evidence="3" key="1">
    <citation type="journal article" date="2019" name="Int. J. Syst. Evol. Microbiol.">
        <title>The Global Catalogue of Microorganisms (GCM) 10K type strain sequencing project: providing services to taxonomists for standard genome sequencing and annotation.</title>
        <authorList>
            <consortium name="The Broad Institute Genomics Platform"/>
            <consortium name="The Broad Institute Genome Sequencing Center for Infectious Disease"/>
            <person name="Wu L."/>
            <person name="Ma J."/>
        </authorList>
    </citation>
    <scope>NUCLEOTIDE SEQUENCE [LARGE SCALE GENOMIC DNA]</scope>
    <source>
        <strain evidence="3">NBRC 112502</strain>
    </source>
</reference>
<dbReference type="EMBL" id="BSOS01000088">
    <property type="protein sequence ID" value="GLR68396.1"/>
    <property type="molecule type" value="Genomic_DNA"/>
</dbReference>
<evidence type="ECO:0000259" key="1">
    <source>
        <dbReference type="Pfam" id="PF20091"/>
    </source>
</evidence>
<evidence type="ECO:0000313" key="2">
    <source>
        <dbReference type="EMBL" id="GLR68396.1"/>
    </source>
</evidence>
<sequence length="469" mass="49827">MKTYGPIPGRITLGRGTFDVPPPGYVIEEYFISGRAKRYKIAAAPAGAGLADSRTAPFNTRLLTVRPSTPAAFNGIVLVEWLNVSSGTDAAPEWSYLHREIVRGGYAYIGVSAQKIGLEGSNTGIPGILPLKQADPDRYARLKHPGDAYAFDIFSQASRLALVTGQGGILGELSSRHVIAMGESQSASFLTTYVNVIDPLDKIFDGFLVHSRFRGATPINGNYVPSSQNRDPNYTGLNVIISPCVRVPVLMFITETDLMAPLIGYLPARQADTGLIRTWEVAGTAHADTYVMLGAAIDTGTAPIEALATAFTPISTFFGQVLDSPMNAAPQHHYVLQAALNALAKWVSTGQAPASAPRLAANDGLRPSLMTDALGNALGGVRSPWVDVPTARLSGLGQSPGGFAMLFGSTSPFDSRTLARLYPGGWQEYSRKFSAALSDAISAGHILAADQAEILALAAALWPRQILEN</sequence>
<dbReference type="InterPro" id="IPR045394">
    <property type="entry name" value="Abhydrolase_dom"/>
</dbReference>
<gene>
    <name evidence="2" type="ORF">GCM10010909_30770</name>
</gene>
<dbReference type="Proteomes" id="UP001156641">
    <property type="component" value="Unassembled WGS sequence"/>
</dbReference>
<evidence type="ECO:0000313" key="3">
    <source>
        <dbReference type="Proteomes" id="UP001156641"/>
    </source>
</evidence>
<comment type="caution">
    <text evidence="2">The sequence shown here is derived from an EMBL/GenBank/DDBJ whole genome shotgun (WGS) entry which is preliminary data.</text>
</comment>
<accession>A0ABQ6A922</accession>
<dbReference type="RefSeq" id="WP_408862235.1">
    <property type="nucleotide sequence ID" value="NZ_BSOS01000088.1"/>
</dbReference>